<dbReference type="InterPro" id="IPR021549">
    <property type="entry name" value="DUF2894"/>
</dbReference>
<feature type="compositionally biased region" description="Basic residues" evidence="1">
    <location>
        <begin position="204"/>
        <end position="213"/>
    </location>
</feature>
<sequence>MGERLAAWRAQDAHRADPAAFLALETLARRAAGQPARVRAVLAQRLEARADAFAARLAAVPADGPSAPPAVGHSAPPADRGALGRLADELARRNRAAPEDGPPLLATAETQSRPPELKALRRFRGTWSRLSAQQRLREATAQVPAQAGPLNSHHLVHRALALMQQLAPGYLEHFVAYADALQSIEQLQAPPAPVPAKGELRAAPVKRRSSRSR</sequence>
<dbReference type="AlphaFoldDB" id="A0A147GMN6"/>
<reference evidence="2 3" key="1">
    <citation type="journal article" date="2016" name="Front. Microbiol.">
        <title>Genomic Resource of Rice Seed Associated Bacteria.</title>
        <authorList>
            <person name="Midha S."/>
            <person name="Bansal K."/>
            <person name="Sharma S."/>
            <person name="Kumar N."/>
            <person name="Patil P.P."/>
            <person name="Chaudhry V."/>
            <person name="Patil P.B."/>
        </authorList>
    </citation>
    <scope>NUCLEOTIDE SEQUENCE [LARGE SCALE GENOMIC DNA]</scope>
    <source>
        <strain evidence="2 3">NS331</strain>
    </source>
</reference>
<organism evidence="2 3">
    <name type="scientific">Pseudacidovorax intermedius</name>
    <dbReference type="NCBI Taxonomy" id="433924"/>
    <lineage>
        <taxon>Bacteria</taxon>
        <taxon>Pseudomonadati</taxon>
        <taxon>Pseudomonadota</taxon>
        <taxon>Betaproteobacteria</taxon>
        <taxon>Burkholderiales</taxon>
        <taxon>Comamonadaceae</taxon>
        <taxon>Pseudacidovorax</taxon>
    </lineage>
</organism>
<dbReference type="Proteomes" id="UP000072741">
    <property type="component" value="Unassembled WGS sequence"/>
</dbReference>
<protein>
    <recommendedName>
        <fullName evidence="4">DUF2894 family protein</fullName>
    </recommendedName>
</protein>
<accession>A0A147GMN6</accession>
<feature type="region of interest" description="Disordered" evidence="1">
    <location>
        <begin position="93"/>
        <end position="112"/>
    </location>
</feature>
<dbReference type="OrthoDB" id="6025757at2"/>
<dbReference type="EMBL" id="LDSL01000159">
    <property type="protein sequence ID" value="KTT15024.1"/>
    <property type="molecule type" value="Genomic_DNA"/>
</dbReference>
<keyword evidence="3" id="KW-1185">Reference proteome</keyword>
<evidence type="ECO:0000313" key="2">
    <source>
        <dbReference type="EMBL" id="KTT15024.1"/>
    </source>
</evidence>
<gene>
    <name evidence="2" type="ORF">NS331_21895</name>
</gene>
<dbReference type="PATRIC" id="fig|433924.3.peg.1449"/>
<proteinExistence type="predicted"/>
<evidence type="ECO:0000256" key="1">
    <source>
        <dbReference type="SAM" id="MobiDB-lite"/>
    </source>
</evidence>
<comment type="caution">
    <text evidence="2">The sequence shown here is derived from an EMBL/GenBank/DDBJ whole genome shotgun (WGS) entry which is preliminary data.</text>
</comment>
<evidence type="ECO:0000313" key="3">
    <source>
        <dbReference type="Proteomes" id="UP000072741"/>
    </source>
</evidence>
<evidence type="ECO:0008006" key="4">
    <source>
        <dbReference type="Google" id="ProtNLM"/>
    </source>
</evidence>
<name>A0A147GMN6_9BURK</name>
<feature type="region of interest" description="Disordered" evidence="1">
    <location>
        <begin position="190"/>
        <end position="213"/>
    </location>
</feature>
<dbReference type="Pfam" id="PF11445">
    <property type="entry name" value="DUF2894"/>
    <property type="match status" value="1"/>
</dbReference>